<proteinExistence type="predicted"/>
<organism evidence="2 3">
    <name type="scientific">Liparis tanakae</name>
    <name type="common">Tanaka's snailfish</name>
    <dbReference type="NCBI Taxonomy" id="230148"/>
    <lineage>
        <taxon>Eukaryota</taxon>
        <taxon>Metazoa</taxon>
        <taxon>Chordata</taxon>
        <taxon>Craniata</taxon>
        <taxon>Vertebrata</taxon>
        <taxon>Euteleostomi</taxon>
        <taxon>Actinopterygii</taxon>
        <taxon>Neopterygii</taxon>
        <taxon>Teleostei</taxon>
        <taxon>Neoteleostei</taxon>
        <taxon>Acanthomorphata</taxon>
        <taxon>Eupercaria</taxon>
        <taxon>Perciformes</taxon>
        <taxon>Cottioidei</taxon>
        <taxon>Cottales</taxon>
        <taxon>Liparidae</taxon>
        <taxon>Liparis</taxon>
    </lineage>
</organism>
<evidence type="ECO:0000256" key="1">
    <source>
        <dbReference type="SAM" id="MobiDB-lite"/>
    </source>
</evidence>
<name>A0A4Z2HJL8_9TELE</name>
<keyword evidence="3" id="KW-1185">Reference proteome</keyword>
<comment type="caution">
    <text evidence="2">The sequence shown here is derived from an EMBL/GenBank/DDBJ whole genome shotgun (WGS) entry which is preliminary data.</text>
</comment>
<dbReference type="EMBL" id="SRLO01000225">
    <property type="protein sequence ID" value="TNN66099.1"/>
    <property type="molecule type" value="Genomic_DNA"/>
</dbReference>
<dbReference type="AlphaFoldDB" id="A0A4Z2HJL8"/>
<evidence type="ECO:0000313" key="2">
    <source>
        <dbReference type="EMBL" id="TNN66099.1"/>
    </source>
</evidence>
<accession>A0A4Z2HJL8</accession>
<feature type="region of interest" description="Disordered" evidence="1">
    <location>
        <begin position="276"/>
        <end position="295"/>
    </location>
</feature>
<sequence length="387" mass="42113">MPQLNSLCSLWPRSCSLREPAALKPRRQILQLNGFTGDLFRFRAWKKRCVPSASALRAVPVRYDRLHTAHVNGVMPVCFRLCTVSEWAYLKVSSHMLHLYFFELEWTIWWKRSVSLLLNSLPQVAQPNGRSSECTDMWHLSCTDVRQLLSHRWFSKDRSIRKVFPHCSQVNGFGGLDCWWRTRSPFQWNVTLQCSQGNRFASTPLLESGLAAPRGADPGGAACLHSKTGCSCGTVGDVMSPLTNATGADSGLGTVTDPAVGPASGHADVARSDADSFAAAGGSETDNAGAPVSTSSSCSTLARRASFSSNSSEENSVNTLWIWTTRHFSISWTSPNVASSHCAVGASFVQASRKTDTVAWMATSTTDATSLPNLASIFVLQSDAKLD</sequence>
<protein>
    <submittedName>
        <fullName evidence="2">Uncharacterized protein</fullName>
    </submittedName>
</protein>
<reference evidence="2 3" key="1">
    <citation type="submission" date="2019-03" db="EMBL/GenBank/DDBJ databases">
        <title>First draft genome of Liparis tanakae, snailfish: a comprehensive survey of snailfish specific genes.</title>
        <authorList>
            <person name="Kim W."/>
            <person name="Song I."/>
            <person name="Jeong J.-H."/>
            <person name="Kim D."/>
            <person name="Kim S."/>
            <person name="Ryu S."/>
            <person name="Song J.Y."/>
            <person name="Lee S.K."/>
        </authorList>
    </citation>
    <scope>NUCLEOTIDE SEQUENCE [LARGE SCALE GENOMIC DNA]</scope>
    <source>
        <tissue evidence="2">Muscle</tissue>
    </source>
</reference>
<dbReference type="Proteomes" id="UP000314294">
    <property type="component" value="Unassembled WGS sequence"/>
</dbReference>
<evidence type="ECO:0000313" key="3">
    <source>
        <dbReference type="Proteomes" id="UP000314294"/>
    </source>
</evidence>
<gene>
    <name evidence="2" type="ORF">EYF80_023727</name>
</gene>
<dbReference type="OrthoDB" id="10625764at2759"/>